<evidence type="ECO:0000256" key="1">
    <source>
        <dbReference type="SAM" id="Coils"/>
    </source>
</evidence>
<dbReference type="InterPro" id="IPR036691">
    <property type="entry name" value="Endo/exonu/phosph_ase_sf"/>
</dbReference>
<organism evidence="2 3">
    <name type="scientific">Dendrobium nobile</name>
    <name type="common">Orchid</name>
    <dbReference type="NCBI Taxonomy" id="94219"/>
    <lineage>
        <taxon>Eukaryota</taxon>
        <taxon>Viridiplantae</taxon>
        <taxon>Streptophyta</taxon>
        <taxon>Embryophyta</taxon>
        <taxon>Tracheophyta</taxon>
        <taxon>Spermatophyta</taxon>
        <taxon>Magnoliopsida</taxon>
        <taxon>Liliopsida</taxon>
        <taxon>Asparagales</taxon>
        <taxon>Orchidaceae</taxon>
        <taxon>Epidendroideae</taxon>
        <taxon>Malaxideae</taxon>
        <taxon>Dendrobiinae</taxon>
        <taxon>Dendrobium</taxon>
    </lineage>
</organism>
<accession>A0A8T3AHV3</accession>
<reference evidence="2" key="1">
    <citation type="journal article" date="2022" name="Front. Genet.">
        <title>Chromosome-Scale Assembly of the Dendrobium nobile Genome Provides Insights Into the Molecular Mechanism of the Biosynthesis of the Medicinal Active Ingredient of Dendrobium.</title>
        <authorList>
            <person name="Xu Q."/>
            <person name="Niu S.-C."/>
            <person name="Li K.-L."/>
            <person name="Zheng P.-J."/>
            <person name="Zhang X.-J."/>
            <person name="Jia Y."/>
            <person name="Liu Y."/>
            <person name="Niu Y.-X."/>
            <person name="Yu L.-H."/>
            <person name="Chen D.-F."/>
            <person name="Zhang G.-Q."/>
        </authorList>
    </citation>
    <scope>NUCLEOTIDE SEQUENCE</scope>
    <source>
        <tissue evidence="2">Leaf</tissue>
    </source>
</reference>
<comment type="caution">
    <text evidence="2">The sequence shown here is derived from an EMBL/GenBank/DDBJ whole genome shotgun (WGS) entry which is preliminary data.</text>
</comment>
<evidence type="ECO:0000313" key="3">
    <source>
        <dbReference type="Proteomes" id="UP000829196"/>
    </source>
</evidence>
<keyword evidence="1" id="KW-0175">Coiled coil</keyword>
<protein>
    <submittedName>
        <fullName evidence="2">Uncharacterized protein</fullName>
    </submittedName>
</protein>
<name>A0A8T3AHV3_DENNO</name>
<evidence type="ECO:0000313" key="2">
    <source>
        <dbReference type="EMBL" id="KAI0493805.1"/>
    </source>
</evidence>
<feature type="coiled-coil region" evidence="1">
    <location>
        <begin position="210"/>
        <end position="237"/>
    </location>
</feature>
<dbReference type="AlphaFoldDB" id="A0A8T3AHV3"/>
<sequence>MRGASEADLNSFDADKVLISLAKCMVDQREPDGNVDVDSPIKNVMLTGNKGANKREASLYLKEYIKKWDVFFVGIIETKIASLTKDDFVKIMGEEWNFFLQPSRGNSGGIMVIWNTNVASFSVTMSSDQCVLGELEIFNKSKWMIATIYGSREFQGRRELWRSMDGIVEHDTPPVIGVVRRSWAKPVIGDDMEAVNKKMSRVLKALFFWSKDKHQKLEELKETLRKEIEELQQDEASELLFSDSKSLLLISKVKEFNCTLARLNTWWKKRAKAKWMKEGDVNSSFFHAFANGRRNGNSIKQLLNEEGELTEDPACIRRSFYHFFCKKWEYRNSDLSNWPLNRNVLKTEDCNMLESVLTMEEVEKVIEEFGNNISPGLDGITYSFLKAYWKIIGMDVWIAIQLVLLLGKCRLDGRRL</sequence>
<proteinExistence type="predicted"/>
<dbReference type="Proteomes" id="UP000829196">
    <property type="component" value="Unassembled WGS sequence"/>
</dbReference>
<dbReference type="EMBL" id="JAGYWB010000017">
    <property type="protein sequence ID" value="KAI0493805.1"/>
    <property type="molecule type" value="Genomic_DNA"/>
</dbReference>
<dbReference type="OrthoDB" id="7474049at2759"/>
<gene>
    <name evidence="2" type="ORF">KFK09_023930</name>
</gene>
<keyword evidence="3" id="KW-1185">Reference proteome</keyword>
<dbReference type="Gene3D" id="3.60.10.10">
    <property type="entry name" value="Endonuclease/exonuclease/phosphatase"/>
    <property type="match status" value="1"/>
</dbReference>